<reference evidence="1" key="1">
    <citation type="submission" date="2014-05" db="EMBL/GenBank/DDBJ databases">
        <authorList>
            <person name="Chronopoulou M."/>
        </authorList>
    </citation>
    <scope>NUCLEOTIDE SEQUENCE</scope>
    <source>
        <tissue evidence="1">Whole organism</tissue>
    </source>
</reference>
<proteinExistence type="predicted"/>
<evidence type="ECO:0000313" key="1">
    <source>
        <dbReference type="EMBL" id="CDW33650.1"/>
    </source>
</evidence>
<organism evidence="1">
    <name type="scientific">Lepeophtheirus salmonis</name>
    <name type="common">Salmon louse</name>
    <name type="synonym">Caligus salmonis</name>
    <dbReference type="NCBI Taxonomy" id="72036"/>
    <lineage>
        <taxon>Eukaryota</taxon>
        <taxon>Metazoa</taxon>
        <taxon>Ecdysozoa</taxon>
        <taxon>Arthropoda</taxon>
        <taxon>Crustacea</taxon>
        <taxon>Multicrustacea</taxon>
        <taxon>Hexanauplia</taxon>
        <taxon>Copepoda</taxon>
        <taxon>Siphonostomatoida</taxon>
        <taxon>Caligidae</taxon>
        <taxon>Lepeophtheirus</taxon>
    </lineage>
</organism>
<name>A0A0K2U6G8_LEPSM</name>
<sequence>MLLYLFGMYESLLEWTKS</sequence>
<dbReference type="EMBL" id="HACA01016289">
    <property type="protein sequence ID" value="CDW33650.1"/>
    <property type="molecule type" value="Transcribed_RNA"/>
</dbReference>
<protein>
    <submittedName>
        <fullName evidence="1">Uncharacterized protein</fullName>
    </submittedName>
</protein>
<dbReference type="AlphaFoldDB" id="A0A0K2U6G8"/>
<accession>A0A0K2U6G8</accession>